<evidence type="ECO:0000313" key="3">
    <source>
        <dbReference type="Proteomes" id="UP000242180"/>
    </source>
</evidence>
<dbReference type="EMBL" id="MCGN01000001">
    <property type="protein sequence ID" value="ORZ03219.1"/>
    <property type="molecule type" value="Genomic_DNA"/>
</dbReference>
<protein>
    <submittedName>
        <fullName evidence="2">Uncharacterized protein</fullName>
    </submittedName>
</protein>
<organism evidence="2 3">
    <name type="scientific">Syncephalastrum racemosum</name>
    <name type="common">Filamentous fungus</name>
    <dbReference type="NCBI Taxonomy" id="13706"/>
    <lineage>
        <taxon>Eukaryota</taxon>
        <taxon>Fungi</taxon>
        <taxon>Fungi incertae sedis</taxon>
        <taxon>Mucoromycota</taxon>
        <taxon>Mucoromycotina</taxon>
        <taxon>Mucoromycetes</taxon>
        <taxon>Mucorales</taxon>
        <taxon>Syncephalastraceae</taxon>
        <taxon>Syncephalastrum</taxon>
    </lineage>
</organism>
<reference evidence="2 3" key="1">
    <citation type="submission" date="2016-07" db="EMBL/GenBank/DDBJ databases">
        <title>Pervasive Adenine N6-methylation of Active Genes in Fungi.</title>
        <authorList>
            <consortium name="DOE Joint Genome Institute"/>
            <person name="Mondo S.J."/>
            <person name="Dannebaum R.O."/>
            <person name="Kuo R.C."/>
            <person name="Labutti K."/>
            <person name="Haridas S."/>
            <person name="Kuo A."/>
            <person name="Salamov A."/>
            <person name="Ahrendt S.R."/>
            <person name="Lipzen A."/>
            <person name="Sullivan W."/>
            <person name="Andreopoulos W.B."/>
            <person name="Clum A."/>
            <person name="Lindquist E."/>
            <person name="Daum C."/>
            <person name="Ramamoorthy G.K."/>
            <person name="Gryganskyi A."/>
            <person name="Culley D."/>
            <person name="Magnuson J.K."/>
            <person name="James T.Y."/>
            <person name="O'Malley M.A."/>
            <person name="Stajich J.E."/>
            <person name="Spatafora J.W."/>
            <person name="Visel A."/>
            <person name="Grigoriev I.V."/>
        </authorList>
    </citation>
    <scope>NUCLEOTIDE SEQUENCE [LARGE SCALE GENOMIC DNA]</scope>
    <source>
        <strain evidence="2 3">NRRL 2496</strain>
    </source>
</reference>
<proteinExistence type="predicted"/>
<dbReference type="AlphaFoldDB" id="A0A1X2HUH7"/>
<feature type="region of interest" description="Disordered" evidence="1">
    <location>
        <begin position="214"/>
        <end position="235"/>
    </location>
</feature>
<dbReference type="Proteomes" id="UP000242180">
    <property type="component" value="Unassembled WGS sequence"/>
</dbReference>
<name>A0A1X2HUH7_SYNRA</name>
<evidence type="ECO:0000256" key="1">
    <source>
        <dbReference type="SAM" id="MobiDB-lite"/>
    </source>
</evidence>
<sequence length="299" mass="33510">MDNNGEAVTSVILTVTLSSTEGKGGNGIFSRCQFIDTQHPESLLLDEVQQSQMVPLFPFILCDRILWIACMREAGRASVENKSDHESLLCARIAQQANELDRLQLERDAFKLRAQFPHLTNHPLRMLTEAPAIPGECFEPTRNGETVPGGGDMGLGKSCNSSAQDFPSCYAETRQDLKQQLAEAQQLLGMSRTPSAMSDATVRQAEFHPYTLHNNNSSTIHPHSPSSSRRPVTSLSGNRAKFVPTAQRMKTHSSSRKQGRQQEEHEAMLTTYLRELEVMIIKICVVEFRVSRGWWLDWP</sequence>
<evidence type="ECO:0000313" key="2">
    <source>
        <dbReference type="EMBL" id="ORZ03219.1"/>
    </source>
</evidence>
<comment type="caution">
    <text evidence="2">The sequence shown here is derived from an EMBL/GenBank/DDBJ whole genome shotgun (WGS) entry which is preliminary data.</text>
</comment>
<dbReference type="InParanoid" id="A0A1X2HUH7"/>
<keyword evidence="3" id="KW-1185">Reference proteome</keyword>
<accession>A0A1X2HUH7</accession>
<gene>
    <name evidence="2" type="ORF">BCR43DRAFT_40624</name>
</gene>